<dbReference type="InterPro" id="IPR003743">
    <property type="entry name" value="Zf-RING_7"/>
</dbReference>
<evidence type="ECO:0008006" key="5">
    <source>
        <dbReference type="Google" id="ProtNLM"/>
    </source>
</evidence>
<evidence type="ECO:0000259" key="2">
    <source>
        <dbReference type="Pfam" id="PF02591"/>
    </source>
</evidence>
<keyword evidence="1" id="KW-0175">Coiled coil</keyword>
<evidence type="ECO:0000259" key="3">
    <source>
        <dbReference type="Pfam" id="PF24481"/>
    </source>
</evidence>
<dbReference type="AlphaFoldDB" id="A0A7V5HZN6"/>
<gene>
    <name evidence="4" type="ORF">ENL39_05325</name>
</gene>
<organism evidence="4">
    <name type="scientific">Aerophobetes bacterium</name>
    <dbReference type="NCBI Taxonomy" id="2030807"/>
    <lineage>
        <taxon>Bacteria</taxon>
        <taxon>Candidatus Aerophobota</taxon>
    </lineage>
</organism>
<feature type="coiled-coil region" evidence="1">
    <location>
        <begin position="24"/>
        <end position="169"/>
    </location>
</feature>
<name>A0A7V5HZN6_UNCAE</name>
<dbReference type="Pfam" id="PF24481">
    <property type="entry name" value="CT398_CC"/>
    <property type="match status" value="1"/>
</dbReference>
<dbReference type="PANTHER" id="PTHR39082">
    <property type="entry name" value="PHOSPHOLIPASE C-BETA-2-RELATED"/>
    <property type="match status" value="1"/>
</dbReference>
<reference evidence="4" key="1">
    <citation type="journal article" date="2020" name="mSystems">
        <title>Genome- and Community-Level Interaction Insights into Carbon Utilization and Element Cycling Functions of Hydrothermarchaeota in Hydrothermal Sediment.</title>
        <authorList>
            <person name="Zhou Z."/>
            <person name="Liu Y."/>
            <person name="Xu W."/>
            <person name="Pan J."/>
            <person name="Luo Z.H."/>
            <person name="Li M."/>
        </authorList>
    </citation>
    <scope>NUCLEOTIDE SEQUENCE [LARGE SCALE GENOMIC DNA]</scope>
    <source>
        <strain evidence="4">HyVt-92</strain>
    </source>
</reference>
<sequence length="236" mass="27621">MGEIELLINLQDVDSKIDKSLRDEKSFHSRLKEIEEELKNLEEEFSNKKQELKNTKKEKLERELHLKELEGKIKRHEDEKYKVKSKDEFEALEREIAILEKEKDKEEDCILELMEKEEVLSGVLPSLEKELKKKKESLVKEKEQIKDKLEEVKKERENLITERGNISSKIKSIYYEQYERLRKMRDGLAVAVVKDGVCSGCNVKVSPSLIGQMKRGEVVYCEGCSRIIYLGKRSGS</sequence>
<evidence type="ECO:0000256" key="1">
    <source>
        <dbReference type="SAM" id="Coils"/>
    </source>
</evidence>
<dbReference type="Pfam" id="PF02591">
    <property type="entry name" value="Zn_ribbon_9"/>
    <property type="match status" value="1"/>
</dbReference>
<dbReference type="InterPro" id="IPR052376">
    <property type="entry name" value="Oxidative_Scav/Glycosyltrans"/>
</dbReference>
<proteinExistence type="predicted"/>
<dbReference type="PANTHER" id="PTHR39082:SF1">
    <property type="entry name" value="SCAVENGER RECEPTOR CLASS A MEMBER 3"/>
    <property type="match status" value="1"/>
</dbReference>
<dbReference type="Proteomes" id="UP000886070">
    <property type="component" value="Unassembled WGS sequence"/>
</dbReference>
<dbReference type="EMBL" id="DRTT01000144">
    <property type="protein sequence ID" value="HHF98890.1"/>
    <property type="molecule type" value="Genomic_DNA"/>
</dbReference>
<dbReference type="Gene3D" id="1.10.287.1490">
    <property type="match status" value="1"/>
</dbReference>
<comment type="caution">
    <text evidence="4">The sequence shown here is derived from an EMBL/GenBank/DDBJ whole genome shotgun (WGS) entry which is preliminary data.</text>
</comment>
<feature type="domain" description="CT398-like coiled coil hairpin" evidence="3">
    <location>
        <begin position="10"/>
        <end position="184"/>
    </location>
</feature>
<feature type="domain" description="C4-type zinc ribbon" evidence="2">
    <location>
        <begin position="197"/>
        <end position="228"/>
    </location>
</feature>
<accession>A0A7V5HZN6</accession>
<evidence type="ECO:0000313" key="4">
    <source>
        <dbReference type="EMBL" id="HHF98890.1"/>
    </source>
</evidence>
<dbReference type="InterPro" id="IPR056003">
    <property type="entry name" value="CT398_CC_hairpin"/>
</dbReference>
<protein>
    <recommendedName>
        <fullName evidence="5">C4-type zinc ribbon domain-containing protein</fullName>
    </recommendedName>
</protein>